<comment type="subcellular location">
    <subcellularLocation>
        <location evidence="1">Nucleus</location>
    </subcellularLocation>
</comment>
<comment type="caution">
    <text evidence="11">The sequence shown here is derived from an EMBL/GenBank/DDBJ whole genome shotgun (WGS) entry which is preliminary data.</text>
</comment>
<dbReference type="InterPro" id="IPR017907">
    <property type="entry name" value="Znf_RING_CS"/>
</dbReference>
<dbReference type="Proteomes" id="UP001360560">
    <property type="component" value="Unassembled WGS sequence"/>
</dbReference>
<dbReference type="RefSeq" id="XP_064855303.1">
    <property type="nucleotide sequence ID" value="XM_064999231.1"/>
</dbReference>
<dbReference type="InterPro" id="IPR004575">
    <property type="entry name" value="MAT1/Tfb3"/>
</dbReference>
<dbReference type="PANTHER" id="PTHR12683:SF13">
    <property type="entry name" value="CDK-ACTIVATING KINASE ASSEMBLY FACTOR MAT1"/>
    <property type="match status" value="1"/>
</dbReference>
<dbReference type="GO" id="GO:0070985">
    <property type="term" value="C:transcription factor TFIIK complex"/>
    <property type="evidence" value="ECO:0007669"/>
    <property type="project" value="UniProtKB-ARBA"/>
</dbReference>
<dbReference type="NCBIfam" id="TIGR00570">
    <property type="entry name" value="cdk7"/>
    <property type="match status" value="1"/>
</dbReference>
<protein>
    <recommendedName>
        <fullName evidence="2">RNA polymerase II transcription factor B subunit 3</fullName>
    </recommendedName>
    <alternativeName>
        <fullName evidence="8">RNA polymerase II transcription factor B 38 kDa subunit</fullName>
    </alternativeName>
    <alternativeName>
        <fullName evidence="7">RNA polymerase II transcription factor B p38 subunit</fullName>
    </alternativeName>
</protein>
<evidence type="ECO:0000256" key="6">
    <source>
        <dbReference type="ARBA" id="ARBA00023242"/>
    </source>
</evidence>
<name>A0AAV5QTT4_9ASCO</name>
<dbReference type="GeneID" id="90076296"/>
<evidence type="ECO:0000256" key="3">
    <source>
        <dbReference type="ARBA" id="ARBA00022723"/>
    </source>
</evidence>
<dbReference type="PANTHER" id="PTHR12683">
    <property type="entry name" value="CDK-ACTIVATING KINASE ASSEMBLY FACTOR MAT1"/>
    <property type="match status" value="1"/>
</dbReference>
<dbReference type="PROSITE" id="PS50089">
    <property type="entry name" value="ZF_RING_2"/>
    <property type="match status" value="1"/>
</dbReference>
<dbReference type="GO" id="GO:0006289">
    <property type="term" value="P:nucleotide-excision repair"/>
    <property type="evidence" value="ECO:0007669"/>
    <property type="project" value="InterPro"/>
</dbReference>
<dbReference type="InterPro" id="IPR013083">
    <property type="entry name" value="Znf_RING/FYVE/PHD"/>
</dbReference>
<evidence type="ECO:0000313" key="11">
    <source>
        <dbReference type="EMBL" id="GMM38307.1"/>
    </source>
</evidence>
<dbReference type="InterPro" id="IPR015877">
    <property type="entry name" value="MAT1_centre"/>
</dbReference>
<feature type="domain" description="RING-type" evidence="10">
    <location>
        <begin position="17"/>
        <end position="59"/>
    </location>
</feature>
<dbReference type="Gene3D" id="3.30.40.10">
    <property type="entry name" value="Zinc/RING finger domain, C3HC4 (zinc finger)"/>
    <property type="match status" value="1"/>
</dbReference>
<dbReference type="AlphaFoldDB" id="A0AAV5QTT4"/>
<dbReference type="Pfam" id="PF06391">
    <property type="entry name" value="MAT1"/>
    <property type="match status" value="1"/>
</dbReference>
<dbReference type="CDD" id="cd16573">
    <property type="entry name" value="RING-HC_TFB3-like"/>
    <property type="match status" value="1"/>
</dbReference>
<dbReference type="FunFam" id="3.30.40.10:FF:000037">
    <property type="entry name" value="Cdk-activating kinase assembly factor MAT1, centre"/>
    <property type="match status" value="1"/>
</dbReference>
<dbReference type="SUPFAM" id="SSF57850">
    <property type="entry name" value="RING/U-box"/>
    <property type="match status" value="1"/>
</dbReference>
<keyword evidence="3" id="KW-0479">Metal-binding</keyword>
<reference evidence="11 12" key="1">
    <citation type="journal article" date="2023" name="Elife">
        <title>Identification of key yeast species and microbe-microbe interactions impacting larval growth of Drosophila in the wild.</title>
        <authorList>
            <person name="Mure A."/>
            <person name="Sugiura Y."/>
            <person name="Maeda R."/>
            <person name="Honda K."/>
            <person name="Sakurai N."/>
            <person name="Takahashi Y."/>
            <person name="Watada M."/>
            <person name="Katoh T."/>
            <person name="Gotoh A."/>
            <person name="Gotoh Y."/>
            <person name="Taniguchi I."/>
            <person name="Nakamura K."/>
            <person name="Hayashi T."/>
            <person name="Katayama T."/>
            <person name="Uemura T."/>
            <person name="Hattori Y."/>
        </authorList>
    </citation>
    <scope>NUCLEOTIDE SEQUENCE [LARGE SCALE GENOMIC DNA]</scope>
    <source>
        <strain evidence="11 12">SC-9</strain>
    </source>
</reference>
<keyword evidence="5" id="KW-0862">Zinc</keyword>
<evidence type="ECO:0000256" key="2">
    <source>
        <dbReference type="ARBA" id="ARBA00022257"/>
    </source>
</evidence>
<sequence>MTEVADSYLEDINNDVCPICKTDKYLNSNMKFLINPECYHKICDSCVDRIFSSGPTKCPYQGCEKILRKNKFKSQIFEDISIEKEIDIRNSIVKIFNKTEKDFKTLEEFNAYLEKIEEIIYNILNGVQVKETNEYIANYKQENSKSIHQNNINIQRQHDIFLKIENKKKLINDEKQKLSKQLIRELQNDKKIANQQITNNLLNSSLDTNLIVENARKNLLKQSSARRKKYIEQTKLLQEKFMSQEDLEMMNYSNPGLPGFRKHRLMQQQATMMSPFSPFNGDRSVNLPFEVEEEYFDPYTSNVIKDAQYLAGGIRVEQIYKKSLFEAFFGLDCIIKEEKSA</sequence>
<evidence type="ECO:0000259" key="10">
    <source>
        <dbReference type="PROSITE" id="PS50089"/>
    </source>
</evidence>
<evidence type="ECO:0000256" key="8">
    <source>
        <dbReference type="ARBA" id="ARBA00033277"/>
    </source>
</evidence>
<keyword evidence="6" id="KW-0539">Nucleus</keyword>
<dbReference type="Pfam" id="PF17121">
    <property type="entry name" value="zf-C3HC4_5"/>
    <property type="match status" value="1"/>
</dbReference>
<evidence type="ECO:0000256" key="4">
    <source>
        <dbReference type="ARBA" id="ARBA00022771"/>
    </source>
</evidence>
<evidence type="ECO:0000256" key="7">
    <source>
        <dbReference type="ARBA" id="ARBA00029873"/>
    </source>
</evidence>
<evidence type="ECO:0000313" key="12">
    <source>
        <dbReference type="Proteomes" id="UP001360560"/>
    </source>
</evidence>
<accession>A0AAV5QTT4</accession>
<dbReference type="GO" id="GO:0006357">
    <property type="term" value="P:regulation of transcription by RNA polymerase II"/>
    <property type="evidence" value="ECO:0007669"/>
    <property type="project" value="TreeGrafter"/>
</dbReference>
<proteinExistence type="predicted"/>
<dbReference type="GO" id="GO:0061575">
    <property type="term" value="F:cyclin-dependent protein serine/threonine kinase activator activity"/>
    <property type="evidence" value="ECO:0007669"/>
    <property type="project" value="InterPro"/>
</dbReference>
<dbReference type="PROSITE" id="PS00518">
    <property type="entry name" value="ZF_RING_1"/>
    <property type="match status" value="1"/>
</dbReference>
<dbReference type="GO" id="GO:0008270">
    <property type="term" value="F:zinc ion binding"/>
    <property type="evidence" value="ECO:0007669"/>
    <property type="project" value="UniProtKB-KW"/>
</dbReference>
<organism evidence="11 12">
    <name type="scientific">Saccharomycopsis crataegensis</name>
    <dbReference type="NCBI Taxonomy" id="43959"/>
    <lineage>
        <taxon>Eukaryota</taxon>
        <taxon>Fungi</taxon>
        <taxon>Dikarya</taxon>
        <taxon>Ascomycota</taxon>
        <taxon>Saccharomycotina</taxon>
        <taxon>Saccharomycetes</taxon>
        <taxon>Saccharomycopsidaceae</taxon>
        <taxon>Saccharomycopsis</taxon>
    </lineage>
</organism>
<evidence type="ECO:0000256" key="9">
    <source>
        <dbReference type="PROSITE-ProRule" id="PRU00175"/>
    </source>
</evidence>
<keyword evidence="12" id="KW-1185">Reference proteome</keyword>
<keyword evidence="4 9" id="KW-0863">Zinc-finger</keyword>
<evidence type="ECO:0000256" key="5">
    <source>
        <dbReference type="ARBA" id="ARBA00022833"/>
    </source>
</evidence>
<evidence type="ECO:0000256" key="1">
    <source>
        <dbReference type="ARBA" id="ARBA00004123"/>
    </source>
</evidence>
<dbReference type="InterPro" id="IPR001841">
    <property type="entry name" value="Znf_RING"/>
</dbReference>
<dbReference type="EMBL" id="BTFZ01000019">
    <property type="protein sequence ID" value="GMM38307.1"/>
    <property type="molecule type" value="Genomic_DNA"/>
</dbReference>
<gene>
    <name evidence="11" type="ORF">DASC09_056460</name>
</gene>